<dbReference type="InterPro" id="IPR011990">
    <property type="entry name" value="TPR-like_helical_dom_sf"/>
</dbReference>
<dbReference type="OrthoDB" id="40126at2759"/>
<keyword evidence="2" id="KW-1185">Reference proteome</keyword>
<organism evidence="1 2">
    <name type="scientific">Thalassiosira oceanica</name>
    <name type="common">Marine diatom</name>
    <dbReference type="NCBI Taxonomy" id="159749"/>
    <lineage>
        <taxon>Eukaryota</taxon>
        <taxon>Sar</taxon>
        <taxon>Stramenopiles</taxon>
        <taxon>Ochrophyta</taxon>
        <taxon>Bacillariophyta</taxon>
        <taxon>Coscinodiscophyceae</taxon>
        <taxon>Thalassiosirophycidae</taxon>
        <taxon>Thalassiosirales</taxon>
        <taxon>Thalassiosiraceae</taxon>
        <taxon>Thalassiosira</taxon>
    </lineage>
</organism>
<dbReference type="EMBL" id="AGNL01029802">
    <property type="protein sequence ID" value="EJK57021.1"/>
    <property type="molecule type" value="Genomic_DNA"/>
</dbReference>
<evidence type="ECO:0000313" key="2">
    <source>
        <dbReference type="Proteomes" id="UP000266841"/>
    </source>
</evidence>
<evidence type="ECO:0000313" key="1">
    <source>
        <dbReference type="EMBL" id="EJK57021.1"/>
    </source>
</evidence>
<name>K0S7Z1_THAOC</name>
<dbReference type="PANTHER" id="PTHR43628">
    <property type="entry name" value="ACTIVATOR OF C KINASE PROTEIN 1-RELATED"/>
    <property type="match status" value="1"/>
</dbReference>
<dbReference type="SMART" id="SM00671">
    <property type="entry name" value="SEL1"/>
    <property type="match status" value="2"/>
</dbReference>
<dbReference type="SUPFAM" id="SSF81901">
    <property type="entry name" value="HCP-like"/>
    <property type="match status" value="1"/>
</dbReference>
<dbReference type="InterPro" id="IPR006597">
    <property type="entry name" value="Sel1-like"/>
</dbReference>
<dbReference type="Proteomes" id="UP000266841">
    <property type="component" value="Unassembled WGS sequence"/>
</dbReference>
<proteinExistence type="predicted"/>
<dbReference type="PANTHER" id="PTHR43628:SF1">
    <property type="entry name" value="CHITIN SYNTHASE REGULATORY FACTOR 2-RELATED"/>
    <property type="match status" value="1"/>
</dbReference>
<accession>K0S7Z1</accession>
<comment type="caution">
    <text evidence="1">The sequence shown here is derived from an EMBL/GenBank/DDBJ whole genome shotgun (WGS) entry which is preliminary data.</text>
</comment>
<sequence length="186" mass="20730">MWDCLFCRTLTPETDSQVLAMVKKRVAAGDPVAIYSLGVKYDIGEYGLERDVTRAVELYERAAELGAKEAHFNLGVMYAEGKEVAKDMDKAFRHYEAAATVRKLRPWTAAPDDILGDQDSLNSVKRLFMDGLATKADYAGALRGYQSAIEEMSTVVMKKRSPGKFIDQDSESESGIIRSAMRWRCG</sequence>
<dbReference type="Pfam" id="PF08238">
    <property type="entry name" value="Sel1"/>
    <property type="match status" value="2"/>
</dbReference>
<protein>
    <submittedName>
        <fullName evidence="1">Uncharacterized protein</fullName>
    </submittedName>
</protein>
<dbReference type="InterPro" id="IPR052945">
    <property type="entry name" value="Mitotic_Regulator"/>
</dbReference>
<gene>
    <name evidence="1" type="ORF">THAOC_22982</name>
</gene>
<reference evidence="1 2" key="1">
    <citation type="journal article" date="2012" name="Genome Biol.">
        <title>Genome and low-iron response of an oceanic diatom adapted to chronic iron limitation.</title>
        <authorList>
            <person name="Lommer M."/>
            <person name="Specht M."/>
            <person name="Roy A.S."/>
            <person name="Kraemer L."/>
            <person name="Andreson R."/>
            <person name="Gutowska M.A."/>
            <person name="Wolf J."/>
            <person name="Bergner S.V."/>
            <person name="Schilhabel M.B."/>
            <person name="Klostermeier U.C."/>
            <person name="Beiko R.G."/>
            <person name="Rosenstiel P."/>
            <person name="Hippler M."/>
            <person name="Laroche J."/>
        </authorList>
    </citation>
    <scope>NUCLEOTIDE SEQUENCE [LARGE SCALE GENOMIC DNA]</scope>
    <source>
        <strain evidence="1 2">CCMP1005</strain>
    </source>
</reference>
<dbReference type="AlphaFoldDB" id="K0S7Z1"/>
<dbReference type="Gene3D" id="1.25.40.10">
    <property type="entry name" value="Tetratricopeptide repeat domain"/>
    <property type="match status" value="1"/>
</dbReference>